<accession>A0A4P6YSW2</accession>
<dbReference type="GO" id="GO:0005829">
    <property type="term" value="C:cytosol"/>
    <property type="evidence" value="ECO:0007669"/>
    <property type="project" value="TreeGrafter"/>
</dbReference>
<dbReference type="CDD" id="cd00093">
    <property type="entry name" value="HTH_XRE"/>
    <property type="match status" value="1"/>
</dbReference>
<keyword evidence="1" id="KW-0238">DNA-binding</keyword>
<proteinExistence type="predicted"/>
<dbReference type="GO" id="GO:0003700">
    <property type="term" value="F:DNA-binding transcription factor activity"/>
    <property type="evidence" value="ECO:0007669"/>
    <property type="project" value="TreeGrafter"/>
</dbReference>
<evidence type="ECO:0000256" key="1">
    <source>
        <dbReference type="ARBA" id="ARBA00023125"/>
    </source>
</evidence>
<sequence length="136" mass="15300">MQTKEQFGASIKAIREQKNYTVRQVALWSEMSPSYLSQVENAKRDIPSPKTLRKIAKGLRVSEYKIFNLAGITTEKALPIDSEIDLAKLLAHNTNGMIFNGATLSASDVQKALDVLTGLFWDKVNYHENTKQKNDD</sequence>
<evidence type="ECO:0000259" key="2">
    <source>
        <dbReference type="PROSITE" id="PS50943"/>
    </source>
</evidence>
<dbReference type="SMART" id="SM00530">
    <property type="entry name" value="HTH_XRE"/>
    <property type="match status" value="1"/>
</dbReference>
<dbReference type="SUPFAM" id="SSF47413">
    <property type="entry name" value="lambda repressor-like DNA-binding domains"/>
    <property type="match status" value="1"/>
</dbReference>
<reference evidence="4" key="1">
    <citation type="submission" date="2019-03" db="EMBL/GenBank/DDBJ databases">
        <title>Weissella sp. 26KH-42 Genome sequencing.</title>
        <authorList>
            <person name="Heo J."/>
            <person name="Kim S.-J."/>
            <person name="Kim J.-S."/>
            <person name="Hong S.-B."/>
            <person name="Kwon S.-W."/>
        </authorList>
    </citation>
    <scope>NUCLEOTIDE SEQUENCE [LARGE SCALE GENOMIC DNA]</scope>
    <source>
        <strain evidence="4">26KH-42</strain>
    </source>
</reference>
<dbReference type="AlphaFoldDB" id="A0A4P6YSW2"/>
<evidence type="ECO:0000313" key="3">
    <source>
        <dbReference type="EMBL" id="QBO35761.1"/>
    </source>
</evidence>
<dbReference type="OrthoDB" id="9805856at2"/>
<dbReference type="KEGG" id="wei:EQG49_04430"/>
<dbReference type="GO" id="GO:0003677">
    <property type="term" value="F:DNA binding"/>
    <property type="evidence" value="ECO:0007669"/>
    <property type="project" value="UniProtKB-KW"/>
</dbReference>
<dbReference type="PANTHER" id="PTHR46797:SF1">
    <property type="entry name" value="METHYLPHOSPHONATE SYNTHASE"/>
    <property type="match status" value="1"/>
</dbReference>
<dbReference type="InterPro" id="IPR050807">
    <property type="entry name" value="TransReg_Diox_bact_type"/>
</dbReference>
<dbReference type="InterPro" id="IPR001387">
    <property type="entry name" value="Cro/C1-type_HTH"/>
</dbReference>
<organism evidence="3 4">
    <name type="scientific">Periweissella cryptocerci</name>
    <dbReference type="NCBI Taxonomy" id="2506420"/>
    <lineage>
        <taxon>Bacteria</taxon>
        <taxon>Bacillati</taxon>
        <taxon>Bacillota</taxon>
        <taxon>Bacilli</taxon>
        <taxon>Lactobacillales</taxon>
        <taxon>Lactobacillaceae</taxon>
        <taxon>Periweissella</taxon>
    </lineage>
</organism>
<dbReference type="PROSITE" id="PS50943">
    <property type="entry name" value="HTH_CROC1"/>
    <property type="match status" value="1"/>
</dbReference>
<feature type="domain" description="HTH cro/C1-type" evidence="2">
    <location>
        <begin position="11"/>
        <end position="66"/>
    </location>
</feature>
<gene>
    <name evidence="3" type="ORF">EQG49_04430</name>
</gene>
<keyword evidence="4" id="KW-1185">Reference proteome</keyword>
<dbReference type="Proteomes" id="UP000292886">
    <property type="component" value="Chromosome"/>
</dbReference>
<dbReference type="Gene3D" id="1.10.260.40">
    <property type="entry name" value="lambda repressor-like DNA-binding domains"/>
    <property type="match status" value="1"/>
</dbReference>
<name>A0A4P6YSW2_9LACO</name>
<dbReference type="Pfam" id="PF01381">
    <property type="entry name" value="HTH_3"/>
    <property type="match status" value="1"/>
</dbReference>
<dbReference type="EMBL" id="CP037940">
    <property type="protein sequence ID" value="QBO35761.1"/>
    <property type="molecule type" value="Genomic_DNA"/>
</dbReference>
<evidence type="ECO:0000313" key="4">
    <source>
        <dbReference type="Proteomes" id="UP000292886"/>
    </source>
</evidence>
<dbReference type="RefSeq" id="WP_133362840.1">
    <property type="nucleotide sequence ID" value="NZ_CP037940.1"/>
</dbReference>
<dbReference type="InterPro" id="IPR010982">
    <property type="entry name" value="Lambda_DNA-bd_dom_sf"/>
</dbReference>
<protein>
    <submittedName>
        <fullName evidence="3">Helix-turn-helix domain-containing protein</fullName>
    </submittedName>
</protein>
<dbReference type="PANTHER" id="PTHR46797">
    <property type="entry name" value="HTH-TYPE TRANSCRIPTIONAL REGULATOR"/>
    <property type="match status" value="1"/>
</dbReference>